<sequence>MLTLPPPPPPPSESHRFRDAGAYCWLLHLLSLLLLLLLLLRRHHWRRFRLRLPPTAASLRREEEDDGSGDGLAIADAPVASEVVVTVVAIGIFCAFCGASGMCVWGGDCSSGGASRWRCFSAAAAALAAALALLPSFELDFDEMSLAVVLEEGLVLPGAGDGDFTPPSSFFRPDSLIFAPGMADDGWTLPWWCPLSRLRLESLRSLRADEKPLLELVRFEICDFWAARSCFSLLLNSLNLSSMECFWAEGLLVAGIHTSSLEDLTYPSADSVSVAAGALCPVDIAA</sequence>
<keyword evidence="1" id="KW-0812">Transmembrane</keyword>
<dbReference type="EnsemblMetazoa" id="ACOM029462-RA">
    <property type="protein sequence ID" value="ACOM029462-PA.1"/>
    <property type="gene ID" value="ACOM029462"/>
</dbReference>
<proteinExistence type="predicted"/>
<protein>
    <submittedName>
        <fullName evidence="2">Uncharacterized protein</fullName>
    </submittedName>
</protein>
<feature type="transmembrane region" description="Helical" evidence="1">
    <location>
        <begin position="20"/>
        <end position="40"/>
    </location>
</feature>
<keyword evidence="1" id="KW-1133">Transmembrane helix</keyword>
<accession>A0A8W7PDT1</accession>
<keyword evidence="1" id="KW-0472">Membrane</keyword>
<feature type="transmembrane region" description="Helical" evidence="1">
    <location>
        <begin position="83"/>
        <end position="107"/>
    </location>
</feature>
<feature type="transmembrane region" description="Helical" evidence="1">
    <location>
        <begin position="119"/>
        <end position="137"/>
    </location>
</feature>
<reference evidence="2" key="1">
    <citation type="submission" date="2022-08" db="UniProtKB">
        <authorList>
            <consortium name="EnsemblMetazoa"/>
        </authorList>
    </citation>
    <scope>IDENTIFICATION</scope>
</reference>
<evidence type="ECO:0000313" key="2">
    <source>
        <dbReference type="EnsemblMetazoa" id="ACOM029462-PA.1"/>
    </source>
</evidence>
<dbReference type="Proteomes" id="UP000075882">
    <property type="component" value="Unassembled WGS sequence"/>
</dbReference>
<name>A0A8W7PDT1_ANOCL</name>
<evidence type="ECO:0000256" key="1">
    <source>
        <dbReference type="SAM" id="Phobius"/>
    </source>
</evidence>
<organism evidence="2">
    <name type="scientific">Anopheles coluzzii</name>
    <name type="common">African malaria mosquito</name>
    <dbReference type="NCBI Taxonomy" id="1518534"/>
    <lineage>
        <taxon>Eukaryota</taxon>
        <taxon>Metazoa</taxon>
        <taxon>Ecdysozoa</taxon>
        <taxon>Arthropoda</taxon>
        <taxon>Hexapoda</taxon>
        <taxon>Insecta</taxon>
        <taxon>Pterygota</taxon>
        <taxon>Neoptera</taxon>
        <taxon>Endopterygota</taxon>
        <taxon>Diptera</taxon>
        <taxon>Nematocera</taxon>
        <taxon>Culicoidea</taxon>
        <taxon>Culicidae</taxon>
        <taxon>Anophelinae</taxon>
        <taxon>Anopheles</taxon>
    </lineage>
</organism>
<dbReference type="AlphaFoldDB" id="A0A8W7PDT1"/>